<keyword evidence="3" id="KW-1185">Reference proteome</keyword>
<dbReference type="EMBL" id="JAENGY010001954">
    <property type="protein sequence ID" value="KAG6946067.1"/>
    <property type="molecule type" value="Genomic_DNA"/>
</dbReference>
<evidence type="ECO:0000313" key="3">
    <source>
        <dbReference type="Proteomes" id="UP000709295"/>
    </source>
</evidence>
<name>A0A8J5LWC3_9STRA</name>
<organism evidence="2 3">
    <name type="scientific">Phytophthora aleatoria</name>
    <dbReference type="NCBI Taxonomy" id="2496075"/>
    <lineage>
        <taxon>Eukaryota</taxon>
        <taxon>Sar</taxon>
        <taxon>Stramenopiles</taxon>
        <taxon>Oomycota</taxon>
        <taxon>Peronosporomycetes</taxon>
        <taxon>Peronosporales</taxon>
        <taxon>Peronosporaceae</taxon>
        <taxon>Phytophthora</taxon>
    </lineage>
</organism>
<feature type="domain" description="ZSWIM1/3 RNaseH-like" evidence="1">
    <location>
        <begin position="3"/>
        <end position="42"/>
    </location>
</feature>
<accession>A0A8J5LWC3</accession>
<dbReference type="Pfam" id="PF21056">
    <property type="entry name" value="ZSWIM1-3_RNaseH-like"/>
    <property type="match status" value="1"/>
</dbReference>
<dbReference type="InterPro" id="IPR048324">
    <property type="entry name" value="ZSWIM1-3_RNaseH-like"/>
</dbReference>
<proteinExistence type="predicted"/>
<protein>
    <recommendedName>
        <fullName evidence="1">ZSWIM1/3 RNaseH-like domain-containing protein</fullName>
    </recommendedName>
</protein>
<dbReference type="AlphaFoldDB" id="A0A8J5LWC3"/>
<comment type="caution">
    <text evidence="2">The sequence shown here is derived from an EMBL/GenBank/DDBJ whole genome shotgun (WGS) entry which is preliminary data.</text>
</comment>
<reference evidence="2" key="1">
    <citation type="submission" date="2021-01" db="EMBL/GenBank/DDBJ databases">
        <title>Phytophthora aleatoria, a newly-described species from Pinus radiata is distinct from Phytophthora cactorum isolates based on comparative genomics.</title>
        <authorList>
            <person name="Mcdougal R."/>
            <person name="Panda P."/>
            <person name="Williams N."/>
            <person name="Studholme D.J."/>
        </authorList>
    </citation>
    <scope>NUCLEOTIDE SEQUENCE</scope>
    <source>
        <strain evidence="2">NZFS 4037</strain>
    </source>
</reference>
<sequence length="53" mass="6188">MFCLEEFKGGGDPAWTNIRVVVTDKYFNEKDVQADAFPQARQFLCQFHVVDYL</sequence>
<gene>
    <name evidence="2" type="ORF">JG688_00016225</name>
</gene>
<dbReference type="Proteomes" id="UP000709295">
    <property type="component" value="Unassembled WGS sequence"/>
</dbReference>
<evidence type="ECO:0000313" key="2">
    <source>
        <dbReference type="EMBL" id="KAG6946067.1"/>
    </source>
</evidence>
<evidence type="ECO:0000259" key="1">
    <source>
        <dbReference type="Pfam" id="PF21056"/>
    </source>
</evidence>